<dbReference type="InterPro" id="IPR050334">
    <property type="entry name" value="Molybdenum_import_ModC"/>
</dbReference>
<dbReference type="InterPro" id="IPR003439">
    <property type="entry name" value="ABC_transporter-like_ATP-bd"/>
</dbReference>
<keyword evidence="5" id="KW-1185">Reference proteome</keyword>
<dbReference type="SMART" id="SM00382">
    <property type="entry name" value="AAA"/>
    <property type="match status" value="1"/>
</dbReference>
<dbReference type="STRING" id="1796616.A4V09_04930"/>
<dbReference type="EMBL" id="CP015405">
    <property type="protein sequence ID" value="ANU75159.1"/>
    <property type="molecule type" value="Genomic_DNA"/>
</dbReference>
<evidence type="ECO:0000313" key="4">
    <source>
        <dbReference type="EMBL" id="ANU75159.1"/>
    </source>
</evidence>
<dbReference type="OrthoDB" id="9802264at2"/>
<dbReference type="PANTHER" id="PTHR43514">
    <property type="entry name" value="ABC TRANSPORTER I FAMILY MEMBER 10"/>
    <property type="match status" value="1"/>
</dbReference>
<dbReference type="InterPro" id="IPR003593">
    <property type="entry name" value="AAA+_ATPase"/>
</dbReference>
<protein>
    <submittedName>
        <fullName evidence="4">ABC transporter</fullName>
    </submittedName>
</protein>
<proteinExistence type="predicted"/>
<keyword evidence="1" id="KW-0547">Nucleotide-binding</keyword>
<accession>A0A1C7I9E4</accession>
<keyword evidence="2" id="KW-0067">ATP-binding</keyword>
<dbReference type="SUPFAM" id="SSF52540">
    <property type="entry name" value="P-loop containing nucleoside triphosphate hydrolases"/>
    <property type="match status" value="1"/>
</dbReference>
<name>A0A1C7I9E4_9FIRM</name>
<dbReference type="GO" id="GO:0016887">
    <property type="term" value="F:ATP hydrolysis activity"/>
    <property type="evidence" value="ECO:0007669"/>
    <property type="project" value="InterPro"/>
</dbReference>
<dbReference type="PANTHER" id="PTHR43514:SF1">
    <property type="entry name" value="SULFATE_THIOSULFATE IMPORT ATP-BINDING PROTEIN CYSA"/>
    <property type="match status" value="1"/>
</dbReference>
<dbReference type="RefSeq" id="WP_065541374.1">
    <property type="nucleotide sequence ID" value="NZ_CP015405.2"/>
</dbReference>
<evidence type="ECO:0000256" key="1">
    <source>
        <dbReference type="ARBA" id="ARBA00022741"/>
    </source>
</evidence>
<dbReference type="Proteomes" id="UP000092574">
    <property type="component" value="Chromosome"/>
</dbReference>
<gene>
    <name evidence="4" type="ORF">A4V09_04930</name>
</gene>
<evidence type="ECO:0000259" key="3">
    <source>
        <dbReference type="PROSITE" id="PS50893"/>
    </source>
</evidence>
<evidence type="ECO:0000313" key="5">
    <source>
        <dbReference type="Proteomes" id="UP000092574"/>
    </source>
</evidence>
<dbReference type="Pfam" id="PF00005">
    <property type="entry name" value="ABC_tran"/>
    <property type="match status" value="1"/>
</dbReference>
<dbReference type="AlphaFoldDB" id="A0A1C7I9E4"/>
<organism evidence="4 5">
    <name type="scientific">Blautia pseudococcoides</name>
    <dbReference type="NCBI Taxonomy" id="1796616"/>
    <lineage>
        <taxon>Bacteria</taxon>
        <taxon>Bacillati</taxon>
        <taxon>Bacillota</taxon>
        <taxon>Clostridia</taxon>
        <taxon>Lachnospirales</taxon>
        <taxon>Lachnospiraceae</taxon>
        <taxon>Blautia</taxon>
    </lineage>
</organism>
<feature type="domain" description="ABC transporter" evidence="3">
    <location>
        <begin position="1"/>
        <end position="230"/>
    </location>
</feature>
<dbReference type="GO" id="GO:0005524">
    <property type="term" value="F:ATP binding"/>
    <property type="evidence" value="ECO:0007669"/>
    <property type="project" value="UniProtKB-KW"/>
</dbReference>
<sequence length="357" mass="40233">MSLQVDIKKRWKGFSLQVRFETGEGLLGILGASGCGKSMTLKSIAGIVTPDEGRILLNGRTLFDSEKKINLKPRDRKVGYLFQDYALFPNMTVRQNISCAVRGKEKEKLAEEQIHNFQLEGLEEQYPHQLSGGQKQRTALARMMANGPEALLLDEPFSALDYYLKEQLQVQMLDFLKGCKKDMILVTHNRDEVYRLCGNLLIMDEGEKISMGPTKEIFRYPGCVAAARLTGCKNFSRARKLDDTHVEALDWGIVLSAGKKVPDAVCSVGIRAHYFTPSDDGSRENTFPAELVETVESPFEMNVVIRKKGMTGKERSEQIWWKMAKENWAKMHGNLPEFLHVSPEDVLLLTDKTGGEL</sequence>
<dbReference type="KEGG" id="byl:A4V09_04930"/>
<dbReference type="InterPro" id="IPR027417">
    <property type="entry name" value="P-loop_NTPase"/>
</dbReference>
<dbReference type="Gene3D" id="3.40.50.300">
    <property type="entry name" value="P-loop containing nucleotide triphosphate hydrolases"/>
    <property type="match status" value="1"/>
</dbReference>
<dbReference type="PROSITE" id="PS50893">
    <property type="entry name" value="ABC_TRANSPORTER_2"/>
    <property type="match status" value="1"/>
</dbReference>
<evidence type="ECO:0000256" key="2">
    <source>
        <dbReference type="ARBA" id="ARBA00022840"/>
    </source>
</evidence>
<reference evidence="4" key="1">
    <citation type="submission" date="2017-04" db="EMBL/GenBank/DDBJ databases">
        <title>Complete Genome Sequences of Twelve Strains of a Stable Defined Moderately Diverse Mouse Microbiota 2 (sDMDMm2).</title>
        <authorList>
            <person name="Uchimura Y."/>
            <person name="Wyss M."/>
            <person name="Brugiroux S."/>
            <person name="Limenitakis J.P."/>
            <person name="Stecher B."/>
            <person name="McCoy K.D."/>
            <person name="Macpherson A.J."/>
        </authorList>
    </citation>
    <scope>NUCLEOTIDE SEQUENCE</scope>
    <source>
        <strain evidence="4">YL58</strain>
    </source>
</reference>